<organism evidence="1 2">
    <name type="scientific">Anopheles christyi</name>
    <dbReference type="NCBI Taxonomy" id="43041"/>
    <lineage>
        <taxon>Eukaryota</taxon>
        <taxon>Metazoa</taxon>
        <taxon>Ecdysozoa</taxon>
        <taxon>Arthropoda</taxon>
        <taxon>Hexapoda</taxon>
        <taxon>Insecta</taxon>
        <taxon>Pterygota</taxon>
        <taxon>Neoptera</taxon>
        <taxon>Endopterygota</taxon>
        <taxon>Diptera</taxon>
        <taxon>Nematocera</taxon>
        <taxon>Culicoidea</taxon>
        <taxon>Culicidae</taxon>
        <taxon>Anophelinae</taxon>
        <taxon>Anopheles</taxon>
    </lineage>
</organism>
<dbReference type="Proteomes" id="UP000075881">
    <property type="component" value="Unassembled WGS sequence"/>
</dbReference>
<accession>A0A182KGG9</accession>
<dbReference type="VEuPathDB" id="VectorBase:ACHR009857"/>
<reference evidence="1" key="2">
    <citation type="submission" date="2020-05" db="UniProtKB">
        <authorList>
            <consortium name="EnsemblMetazoa"/>
        </authorList>
    </citation>
    <scope>IDENTIFICATION</scope>
    <source>
        <strain evidence="1">ACHKN1017</strain>
    </source>
</reference>
<dbReference type="STRING" id="43041.A0A182KGG9"/>
<sequence length="111" mass="12512">MAQPDRELLEALSGMLVQALKTSIGPAKEEARASLRNSAETAATSQPKAPPFVMHEYRSADGTSVADYFNRFVWALWLSPPHDNHKMCHTPICERRSNRTEMRRKISLCKA</sequence>
<keyword evidence="2" id="KW-1185">Reference proteome</keyword>
<evidence type="ECO:0000313" key="2">
    <source>
        <dbReference type="Proteomes" id="UP000075881"/>
    </source>
</evidence>
<dbReference type="EnsemblMetazoa" id="ACHR009857-RA">
    <property type="protein sequence ID" value="ACHR009857-PA"/>
    <property type="gene ID" value="ACHR009857"/>
</dbReference>
<protein>
    <submittedName>
        <fullName evidence="1">Uncharacterized protein</fullName>
    </submittedName>
</protein>
<reference evidence="2" key="1">
    <citation type="submission" date="2013-03" db="EMBL/GenBank/DDBJ databases">
        <title>The Genome Sequence of Anopheles christyi ACHKN1017.</title>
        <authorList>
            <consortium name="The Broad Institute Genomics Platform"/>
            <person name="Neafsey D.E."/>
            <person name="Besansky N."/>
            <person name="Walker B."/>
            <person name="Young S.K."/>
            <person name="Zeng Q."/>
            <person name="Gargeya S."/>
            <person name="Fitzgerald M."/>
            <person name="Haas B."/>
            <person name="Abouelleil A."/>
            <person name="Allen A.W."/>
            <person name="Alvarado L."/>
            <person name="Arachchi H.M."/>
            <person name="Berlin A.M."/>
            <person name="Chapman S.B."/>
            <person name="Gainer-Dewar J."/>
            <person name="Goldberg J."/>
            <person name="Griggs A."/>
            <person name="Gujja S."/>
            <person name="Hansen M."/>
            <person name="Howarth C."/>
            <person name="Imamovic A."/>
            <person name="Ireland A."/>
            <person name="Larimer J."/>
            <person name="McCowan C."/>
            <person name="Murphy C."/>
            <person name="Pearson M."/>
            <person name="Poon T.W."/>
            <person name="Priest M."/>
            <person name="Roberts A."/>
            <person name="Saif S."/>
            <person name="Shea T."/>
            <person name="Sisk P."/>
            <person name="Sykes S."/>
            <person name="Wortman J."/>
            <person name="Nusbaum C."/>
            <person name="Birren B."/>
        </authorList>
    </citation>
    <scope>NUCLEOTIDE SEQUENCE [LARGE SCALE GENOMIC DNA]</scope>
    <source>
        <strain evidence="2">ACHKN1017</strain>
    </source>
</reference>
<evidence type="ECO:0000313" key="1">
    <source>
        <dbReference type="EnsemblMetazoa" id="ACHR009857-PA"/>
    </source>
</evidence>
<name>A0A182KGG9_9DIPT</name>
<dbReference type="AlphaFoldDB" id="A0A182KGG9"/>
<proteinExistence type="predicted"/>